<dbReference type="HOGENOM" id="CLU_2689488_0_0_1"/>
<dbReference type="AlphaFoldDB" id="B8MEC0"/>
<evidence type="ECO:0000313" key="2">
    <source>
        <dbReference type="Proteomes" id="UP000001745"/>
    </source>
</evidence>
<keyword evidence="2" id="KW-1185">Reference proteome</keyword>
<accession>B8MEC0</accession>
<protein>
    <submittedName>
        <fullName evidence="1">Uncharacterized protein</fullName>
    </submittedName>
</protein>
<evidence type="ECO:0000313" key="1">
    <source>
        <dbReference type="EMBL" id="EED16547.1"/>
    </source>
</evidence>
<proteinExistence type="predicted"/>
<dbReference type="RefSeq" id="XP_002483781.1">
    <property type="nucleotide sequence ID" value="XM_002483736.1"/>
</dbReference>
<gene>
    <name evidence="1" type="ORF">TSTA_016260</name>
</gene>
<dbReference type="VEuPathDB" id="FungiDB:TSTA_016260"/>
<organism evidence="1 2">
    <name type="scientific">Talaromyces stipitatus (strain ATCC 10500 / CBS 375.48 / QM 6759 / NRRL 1006)</name>
    <name type="common">Penicillium stipitatum</name>
    <dbReference type="NCBI Taxonomy" id="441959"/>
    <lineage>
        <taxon>Eukaryota</taxon>
        <taxon>Fungi</taxon>
        <taxon>Dikarya</taxon>
        <taxon>Ascomycota</taxon>
        <taxon>Pezizomycotina</taxon>
        <taxon>Eurotiomycetes</taxon>
        <taxon>Eurotiomycetidae</taxon>
        <taxon>Eurotiales</taxon>
        <taxon>Trichocomaceae</taxon>
        <taxon>Talaromyces</taxon>
        <taxon>Talaromyces sect. Talaromyces</taxon>
    </lineage>
</organism>
<dbReference type="InParanoid" id="B8MEC0"/>
<dbReference type="GeneID" id="8106399"/>
<sequence length="74" mass="8591">MKKQAEWIILAYMWEQARFRNLNILGMDPGYVWCHSECLSICPMRIIRGSSKLDRACPSYDRGLWCGIVPISVI</sequence>
<name>B8MEC0_TALSN</name>
<dbReference type="Proteomes" id="UP000001745">
    <property type="component" value="Unassembled WGS sequence"/>
</dbReference>
<dbReference type="EMBL" id="EQ962656">
    <property type="protein sequence ID" value="EED16547.1"/>
    <property type="molecule type" value="Genomic_DNA"/>
</dbReference>
<reference evidence="2" key="1">
    <citation type="journal article" date="2015" name="Genome Announc.">
        <title>Genome sequence of the AIDS-associated pathogen Penicillium marneffei (ATCC18224) and its near taxonomic relative Talaromyces stipitatus (ATCC10500).</title>
        <authorList>
            <person name="Nierman W.C."/>
            <person name="Fedorova-Abrams N.D."/>
            <person name="Andrianopoulos A."/>
        </authorList>
    </citation>
    <scope>NUCLEOTIDE SEQUENCE [LARGE SCALE GENOMIC DNA]</scope>
    <source>
        <strain evidence="2">ATCC 10500 / CBS 375.48 / QM 6759 / NRRL 1006</strain>
    </source>
</reference>